<keyword evidence="9" id="KW-1185">Reference proteome</keyword>
<dbReference type="GO" id="GO:0005737">
    <property type="term" value="C:cytoplasm"/>
    <property type="evidence" value="ECO:0007669"/>
    <property type="project" value="TreeGrafter"/>
</dbReference>
<dbReference type="Pfam" id="PF07724">
    <property type="entry name" value="AAA_2"/>
    <property type="match status" value="1"/>
</dbReference>
<feature type="domain" description="Clp ATPase C-terminal" evidence="7">
    <location>
        <begin position="501"/>
        <end position="591"/>
    </location>
</feature>
<dbReference type="SMART" id="SM00382">
    <property type="entry name" value="AAA"/>
    <property type="match status" value="2"/>
</dbReference>
<dbReference type="GO" id="GO:0005524">
    <property type="term" value="F:ATP binding"/>
    <property type="evidence" value="ECO:0007669"/>
    <property type="project" value="UniProtKB-KW"/>
</dbReference>
<dbReference type="Pfam" id="PF17871">
    <property type="entry name" value="AAA_lid_9"/>
    <property type="match status" value="1"/>
</dbReference>
<dbReference type="AlphaFoldDB" id="A0A2L0D5N2"/>
<dbReference type="EMBL" id="CP025536">
    <property type="protein sequence ID" value="AUW97143.1"/>
    <property type="molecule type" value="Genomic_DNA"/>
</dbReference>
<feature type="domain" description="AAA+ ATPase" evidence="6">
    <location>
        <begin position="51"/>
        <end position="196"/>
    </location>
</feature>
<comment type="function">
    <text evidence="5">Part of a stress-induced multi-chaperone system, it is involved in the recovery of the cell from heat-induced damage, in cooperation with DnaK, DnaJ and GrpE. Acts before DnaK, in the processing of protein aggregates. Protein binding stimulates the ATPase activity; ATP hydrolysis unfolds the denatured protein aggregates, which probably helps expose new hydrophobic binding sites on the surface of ClpB-bound aggregates, contributing to the solubilization and refolding of denatured protein aggregates by DnaK.</text>
</comment>
<dbReference type="Gene3D" id="1.10.8.60">
    <property type="match status" value="2"/>
</dbReference>
<evidence type="ECO:0000259" key="7">
    <source>
        <dbReference type="SMART" id="SM01086"/>
    </source>
</evidence>
<dbReference type="Pfam" id="PF00004">
    <property type="entry name" value="AAA"/>
    <property type="match status" value="1"/>
</dbReference>
<keyword evidence="1" id="KW-0677">Repeat</keyword>
<dbReference type="FunFam" id="3.40.50.300:FF:000025">
    <property type="entry name" value="ATP-dependent Clp protease subunit"/>
    <property type="match status" value="1"/>
</dbReference>
<dbReference type="KEGG" id="splr:C0J00_08525"/>
<protein>
    <submittedName>
        <fullName evidence="8">ATP-dependent Clp protease ATP-binding subunit</fullName>
    </submittedName>
</protein>
<sequence>MIEVENEVKTPYLDQYTDNLSAKVAQKSDEYQVYGRDKEVHNVIISLLRRTKNNPILVGEAGVGKTAIVEGLTLAILRNQVPNALRGLTVRSLELSSLMSEDDAGFIAKFKRIIEEMVATRGHNLLFVDEIHTIVGAGSQDGQALDAGNVIKPVLARGDIQLIGATTLDEFNAYVETDRALERRMQRVMVEEPTILQAISIIDQAKVIYESFHKITISSEAVEQSVRLSVRYITDRFLPDKAFDLIDEAATIASAEGKTRITEEDIAQVLKDKTGIPVTTILKGDQERLNSLKEKLMNRVKGQEDAIEAVVDAVTIAQAGLQDENKPISSFMFLGPTGVGKTELAKAIAEALFDDEESMIRFDMSEYKQKEDVTKLIGNRETRTKGQLTEGVKQKPYCVLLLDEIEKAHSEVMDLFLQVLDDGRLTDSSGRLISFKNTIVIMTTNIGAKKIINKWELKGSFQNLTERDWQQFEKSMNSELQNEFRPEFLNRIENKLIFNLLERDVIEEIAEKNLSEIADRMKRQHLTLSYEPSLIQYLSDVGTDVKNGARPLERLIKRKVLASISAKSLSLDKNKQSYNIHLWVEGDAPDDHHRKDLRQIQLDVERDSEREAESLFS</sequence>
<evidence type="ECO:0000256" key="5">
    <source>
        <dbReference type="ARBA" id="ARBA00025613"/>
    </source>
</evidence>
<dbReference type="SMART" id="SM01086">
    <property type="entry name" value="ClpB_D2-small"/>
    <property type="match status" value="1"/>
</dbReference>
<dbReference type="PANTHER" id="PTHR11638">
    <property type="entry name" value="ATP-DEPENDENT CLP PROTEASE"/>
    <property type="match status" value="1"/>
</dbReference>
<evidence type="ECO:0000259" key="6">
    <source>
        <dbReference type="SMART" id="SM00382"/>
    </source>
</evidence>
<keyword evidence="3 8" id="KW-0067">ATP-binding</keyword>
<dbReference type="PROSITE" id="PS00870">
    <property type="entry name" value="CLPAB_1"/>
    <property type="match status" value="1"/>
</dbReference>
<dbReference type="Pfam" id="PF10431">
    <property type="entry name" value="ClpB_D2-small"/>
    <property type="match status" value="1"/>
</dbReference>
<dbReference type="GO" id="GO:0008233">
    <property type="term" value="F:peptidase activity"/>
    <property type="evidence" value="ECO:0007669"/>
    <property type="project" value="UniProtKB-KW"/>
</dbReference>
<evidence type="ECO:0000256" key="2">
    <source>
        <dbReference type="ARBA" id="ARBA00022741"/>
    </source>
</evidence>
<dbReference type="OrthoDB" id="2144783at2"/>
<dbReference type="InterPro" id="IPR003959">
    <property type="entry name" value="ATPase_AAA_core"/>
</dbReference>
<reference evidence="8 9" key="2">
    <citation type="submission" date="2018-02" db="EMBL/GenBank/DDBJ databases">
        <title>Whole genome sequencing analysis of Streptococcus pluranimalium isolated from cattle infected mastitis in China.</title>
        <authorList>
            <person name="Zhang J.-R."/>
            <person name="Hu G.-Z."/>
        </authorList>
    </citation>
    <scope>NUCLEOTIDE SEQUENCE [LARGE SCALE GENOMIC DNA]</scope>
    <source>
        <strain evidence="8 9">TH11417</strain>
    </source>
</reference>
<evidence type="ECO:0000313" key="9">
    <source>
        <dbReference type="Proteomes" id="UP000238956"/>
    </source>
</evidence>
<dbReference type="Gene3D" id="3.40.50.300">
    <property type="entry name" value="P-loop containing nucleotide triphosphate hydrolases"/>
    <property type="match status" value="2"/>
</dbReference>
<evidence type="ECO:0000256" key="4">
    <source>
        <dbReference type="ARBA" id="ARBA00023186"/>
    </source>
</evidence>
<dbReference type="PRINTS" id="PR00300">
    <property type="entry name" value="CLPPROTEASEA"/>
</dbReference>
<dbReference type="InterPro" id="IPR001270">
    <property type="entry name" value="ClpA/B"/>
</dbReference>
<evidence type="ECO:0000256" key="3">
    <source>
        <dbReference type="ARBA" id="ARBA00022840"/>
    </source>
</evidence>
<organism evidence="8 9">
    <name type="scientific">Streptococcus pluranimalium</name>
    <dbReference type="NCBI Taxonomy" id="82348"/>
    <lineage>
        <taxon>Bacteria</taxon>
        <taxon>Bacillati</taxon>
        <taxon>Bacillota</taxon>
        <taxon>Bacilli</taxon>
        <taxon>Lactobacillales</taxon>
        <taxon>Streptococcaceae</taxon>
        <taxon>Streptococcus</taxon>
    </lineage>
</organism>
<feature type="domain" description="AAA+ ATPase" evidence="6">
    <location>
        <begin position="327"/>
        <end position="498"/>
    </location>
</feature>
<dbReference type="InterPro" id="IPR027417">
    <property type="entry name" value="P-loop_NTPase"/>
</dbReference>
<dbReference type="PANTHER" id="PTHR11638:SF18">
    <property type="entry name" value="HEAT SHOCK PROTEIN 104"/>
    <property type="match status" value="1"/>
</dbReference>
<keyword evidence="2" id="KW-0547">Nucleotide-binding</keyword>
<gene>
    <name evidence="8" type="ORF">C0J00_08525</name>
</gene>
<keyword evidence="8" id="KW-0645">Protease</keyword>
<evidence type="ECO:0000313" key="8">
    <source>
        <dbReference type="EMBL" id="AUW97143.1"/>
    </source>
</evidence>
<dbReference type="InterPro" id="IPR041546">
    <property type="entry name" value="ClpA/ClpB_AAA_lid"/>
</dbReference>
<dbReference type="SUPFAM" id="SSF52540">
    <property type="entry name" value="P-loop containing nucleoside triphosphate hydrolases"/>
    <property type="match status" value="2"/>
</dbReference>
<name>A0A2L0D5N2_9STRE</name>
<evidence type="ECO:0000256" key="1">
    <source>
        <dbReference type="ARBA" id="ARBA00022737"/>
    </source>
</evidence>
<dbReference type="InterPro" id="IPR003593">
    <property type="entry name" value="AAA+_ATPase"/>
</dbReference>
<accession>A0A2L0D5N2</accession>
<reference evidence="8 9" key="1">
    <citation type="submission" date="2017-12" db="EMBL/GenBank/DDBJ databases">
        <authorList>
            <person name="Hurst M.R.H."/>
        </authorList>
    </citation>
    <scope>NUCLEOTIDE SEQUENCE [LARGE SCALE GENOMIC DNA]</scope>
    <source>
        <strain evidence="8 9">TH11417</strain>
    </source>
</reference>
<keyword evidence="8" id="KW-0378">Hydrolase</keyword>
<dbReference type="GO" id="GO:0006508">
    <property type="term" value="P:proteolysis"/>
    <property type="evidence" value="ECO:0007669"/>
    <property type="project" value="UniProtKB-KW"/>
</dbReference>
<dbReference type="GO" id="GO:0034605">
    <property type="term" value="P:cellular response to heat"/>
    <property type="evidence" value="ECO:0007669"/>
    <property type="project" value="TreeGrafter"/>
</dbReference>
<proteinExistence type="predicted"/>
<dbReference type="InterPro" id="IPR018368">
    <property type="entry name" value="ClpA/B_CS1"/>
</dbReference>
<dbReference type="GO" id="GO:0016887">
    <property type="term" value="F:ATP hydrolysis activity"/>
    <property type="evidence" value="ECO:0007669"/>
    <property type="project" value="InterPro"/>
</dbReference>
<dbReference type="InterPro" id="IPR050130">
    <property type="entry name" value="ClpA_ClpB"/>
</dbReference>
<dbReference type="InterPro" id="IPR019489">
    <property type="entry name" value="Clp_ATPase_C"/>
</dbReference>
<dbReference type="CDD" id="cd00009">
    <property type="entry name" value="AAA"/>
    <property type="match status" value="1"/>
</dbReference>
<dbReference type="Proteomes" id="UP000238956">
    <property type="component" value="Chromosome"/>
</dbReference>
<keyword evidence="4" id="KW-0143">Chaperone</keyword>
<dbReference type="CDD" id="cd19499">
    <property type="entry name" value="RecA-like_ClpB_Hsp104-like"/>
    <property type="match status" value="1"/>
</dbReference>